<dbReference type="Proteomes" id="UP001280121">
    <property type="component" value="Unassembled WGS sequence"/>
</dbReference>
<dbReference type="PROSITE" id="PS50102">
    <property type="entry name" value="RRM"/>
    <property type="match status" value="1"/>
</dbReference>
<dbReference type="SUPFAM" id="SSF53098">
    <property type="entry name" value="Ribonuclease H-like"/>
    <property type="match status" value="1"/>
</dbReference>
<comment type="caution">
    <text evidence="3">The sequence shown here is derived from an EMBL/GenBank/DDBJ whole genome shotgun (WGS) entry which is preliminary data.</text>
</comment>
<evidence type="ECO:0000313" key="4">
    <source>
        <dbReference type="Proteomes" id="UP001280121"/>
    </source>
</evidence>
<dbReference type="InterPro" id="IPR000504">
    <property type="entry name" value="RRM_dom"/>
</dbReference>
<dbReference type="PANTHER" id="PTHR46890:SF1">
    <property type="entry name" value="REVERSE TRANSCRIPTASE DOMAIN-CONTAINING PROTEIN"/>
    <property type="match status" value="1"/>
</dbReference>
<dbReference type="Gene3D" id="3.30.70.330">
    <property type="match status" value="1"/>
</dbReference>
<dbReference type="InterPro" id="IPR052343">
    <property type="entry name" value="Retrotransposon-Effector_Assoc"/>
</dbReference>
<dbReference type="CDD" id="cd00590">
    <property type="entry name" value="RRM_SF"/>
    <property type="match status" value="1"/>
</dbReference>
<feature type="domain" description="RRM" evidence="2">
    <location>
        <begin position="1"/>
        <end position="64"/>
    </location>
</feature>
<proteinExistence type="predicted"/>
<protein>
    <recommendedName>
        <fullName evidence="2">RRM domain-containing protein</fullName>
    </recommendedName>
</protein>
<organism evidence="3 4">
    <name type="scientific">Dipteronia dyeriana</name>
    <dbReference type="NCBI Taxonomy" id="168575"/>
    <lineage>
        <taxon>Eukaryota</taxon>
        <taxon>Viridiplantae</taxon>
        <taxon>Streptophyta</taxon>
        <taxon>Embryophyta</taxon>
        <taxon>Tracheophyta</taxon>
        <taxon>Spermatophyta</taxon>
        <taxon>Magnoliopsida</taxon>
        <taxon>eudicotyledons</taxon>
        <taxon>Gunneridae</taxon>
        <taxon>Pentapetalae</taxon>
        <taxon>rosids</taxon>
        <taxon>malvids</taxon>
        <taxon>Sapindales</taxon>
        <taxon>Sapindaceae</taxon>
        <taxon>Hippocastanoideae</taxon>
        <taxon>Acereae</taxon>
        <taxon>Dipteronia</taxon>
    </lineage>
</organism>
<dbReference type="InterPro" id="IPR035979">
    <property type="entry name" value="RBD_domain_sf"/>
</dbReference>
<keyword evidence="1" id="KW-0694">RNA-binding</keyword>
<accession>A0AAE0CKS7</accession>
<dbReference type="InterPro" id="IPR012337">
    <property type="entry name" value="RNaseH-like_sf"/>
</dbReference>
<sequence>MFKPFGKVRDIFLSSKKTFRRSCYAFIRFETLEEDRKVALMVDGMHIYGWPINTKVVEYDWNDRRPPLAKPSRRDNFHVGRNRADRREMNEVEEITVQKDRRDKGRILVLASLGKEISCDVKVLTSKSFFVAKLVESQTSVAISWVNKFLELSPLNLNILSGIETSKSLLPRDVRECTPFKRCQSDCDSRIEKKLGRLNAKDKEVKSKPGKLNSSFKSQGLEMRVEKSAKESLLRFSKFESNEGGKGKVTFDKGKGRWIQKLRPKPIWFPRFKSTLNLEKVRKDGKLLSREGDSSSLGYETDRGNFFVLLKECTKSLLEGVSCSKDLEEEVAVVVETGENLGFDFNGNEEKIALVASSMEREDEAWQSKVKWLLEGDRNSKFFQCVASERRRKNSIEEISFEGVKISNQEEIRYEVTNFFSKLFQNVGWKCPTITGLPLKKLLCLENAFWEDKFSKDEVLEALHSCDGNKAPGPDGFNIKFIKDNWEVIEGDFMKFMDEFYRDGSIVKELNKTFIAVIPKCIKPESMKDYRPIRLIEDMVRFRVGWWFKNCGRGSLESITHIILNITELCTDVSKNMFSRTKGWLPPSLNALKFNVDGSTWGNSGAAGIGGVLQDHRENVLCIFSTSVGFQDAITTEILAIAIACDLFAFTPELANKNLLVG</sequence>
<dbReference type="EMBL" id="JANJYI010000004">
    <property type="protein sequence ID" value="KAK2654193.1"/>
    <property type="molecule type" value="Genomic_DNA"/>
</dbReference>
<name>A0AAE0CKS7_9ROSI</name>
<keyword evidence="4" id="KW-1185">Reference proteome</keyword>
<dbReference type="GO" id="GO:0003723">
    <property type="term" value="F:RNA binding"/>
    <property type="evidence" value="ECO:0007669"/>
    <property type="project" value="UniProtKB-UniRule"/>
</dbReference>
<reference evidence="3" key="1">
    <citation type="journal article" date="2023" name="Plant J.">
        <title>Genome sequences and population genomics provide insights into the demographic history, inbreeding, and mutation load of two 'living fossil' tree species of Dipteronia.</title>
        <authorList>
            <person name="Feng Y."/>
            <person name="Comes H.P."/>
            <person name="Chen J."/>
            <person name="Zhu S."/>
            <person name="Lu R."/>
            <person name="Zhang X."/>
            <person name="Li P."/>
            <person name="Qiu J."/>
            <person name="Olsen K.M."/>
            <person name="Qiu Y."/>
        </authorList>
    </citation>
    <scope>NUCLEOTIDE SEQUENCE</scope>
    <source>
        <strain evidence="3">KIB01</strain>
    </source>
</reference>
<evidence type="ECO:0000259" key="2">
    <source>
        <dbReference type="PROSITE" id="PS50102"/>
    </source>
</evidence>
<evidence type="ECO:0000313" key="3">
    <source>
        <dbReference type="EMBL" id="KAK2654193.1"/>
    </source>
</evidence>
<dbReference type="SUPFAM" id="SSF54928">
    <property type="entry name" value="RNA-binding domain, RBD"/>
    <property type="match status" value="1"/>
</dbReference>
<dbReference type="PANTHER" id="PTHR46890">
    <property type="entry name" value="NON-LTR RETROLELEMENT REVERSE TRANSCRIPTASE-LIKE PROTEIN-RELATED"/>
    <property type="match status" value="1"/>
</dbReference>
<dbReference type="InterPro" id="IPR012677">
    <property type="entry name" value="Nucleotide-bd_a/b_plait_sf"/>
</dbReference>
<dbReference type="AlphaFoldDB" id="A0AAE0CKS7"/>
<gene>
    <name evidence="3" type="ORF">Ddye_014049</name>
</gene>
<dbReference type="CDD" id="cd06222">
    <property type="entry name" value="RNase_H_like"/>
    <property type="match status" value="1"/>
</dbReference>
<dbReference type="InterPro" id="IPR044730">
    <property type="entry name" value="RNase_H-like_dom_plant"/>
</dbReference>
<dbReference type="Pfam" id="PF00076">
    <property type="entry name" value="RRM_1"/>
    <property type="match status" value="1"/>
</dbReference>
<evidence type="ECO:0000256" key="1">
    <source>
        <dbReference type="PROSITE-ProRule" id="PRU00176"/>
    </source>
</evidence>